<evidence type="ECO:0000313" key="11">
    <source>
        <dbReference type="EMBL" id="EEB15091.1"/>
    </source>
</evidence>
<evidence type="ECO:0000313" key="12">
    <source>
        <dbReference type="EnsemblMetazoa" id="PHUM347620-PA"/>
    </source>
</evidence>
<dbReference type="PROSITE" id="PS51352">
    <property type="entry name" value="THIOREDOXIN_2"/>
    <property type="match status" value="1"/>
</dbReference>
<feature type="active site" description="Cysteine sulfenic acid (-SOH) intermediate" evidence="8">
    <location>
        <position position="43"/>
    </location>
</feature>
<dbReference type="FunCoup" id="E0VNY5">
    <property type="interactions" value="1011"/>
</dbReference>
<dbReference type="PANTHER" id="PTHR10430">
    <property type="entry name" value="PEROXIREDOXIN"/>
    <property type="match status" value="1"/>
</dbReference>
<reference evidence="11" key="1">
    <citation type="submission" date="2007-04" db="EMBL/GenBank/DDBJ databases">
        <title>Annotation of Pediculus humanus corporis strain USDA.</title>
        <authorList>
            <person name="Kirkness E."/>
            <person name="Hannick L."/>
            <person name="Hass B."/>
            <person name="Bruggner R."/>
            <person name="Lawson D."/>
            <person name="Bidwell S."/>
            <person name="Joardar V."/>
            <person name="Caler E."/>
            <person name="Walenz B."/>
            <person name="Inman J."/>
            <person name="Schobel S."/>
            <person name="Galinsky K."/>
            <person name="Amedeo P."/>
            <person name="Strausberg R."/>
        </authorList>
    </citation>
    <scope>NUCLEOTIDE SEQUENCE</scope>
    <source>
        <strain evidence="11">USDA</strain>
    </source>
</reference>
<keyword evidence="5 9" id="KW-0560">Oxidoreductase</keyword>
<dbReference type="EC" id="1.11.1.24" evidence="9"/>
<dbReference type="InterPro" id="IPR013766">
    <property type="entry name" value="Thioredoxin_domain"/>
</dbReference>
<evidence type="ECO:0000256" key="4">
    <source>
        <dbReference type="ARBA" id="ARBA00022862"/>
    </source>
</evidence>
<dbReference type="InterPro" id="IPR013740">
    <property type="entry name" value="Redoxin"/>
</dbReference>
<gene>
    <name evidence="12" type="primary">8231916</name>
    <name evidence="11" type="ORF">Phum_PHUM347620</name>
</gene>
<dbReference type="Gene3D" id="3.40.30.10">
    <property type="entry name" value="Glutaredoxin"/>
    <property type="match status" value="1"/>
</dbReference>
<dbReference type="OrthoDB" id="1882547at2759"/>
<keyword evidence="13" id="KW-1185">Reference proteome</keyword>
<proteinExistence type="inferred from homology"/>
<dbReference type="HOGENOM" id="CLU_072440_3_1_1"/>
<evidence type="ECO:0000256" key="3">
    <source>
        <dbReference type="ARBA" id="ARBA00022559"/>
    </source>
</evidence>
<dbReference type="SUPFAM" id="SSF52833">
    <property type="entry name" value="Thioredoxin-like"/>
    <property type="match status" value="1"/>
</dbReference>
<dbReference type="GO" id="GO:0042744">
    <property type="term" value="P:hydrogen peroxide catabolic process"/>
    <property type="evidence" value="ECO:0007669"/>
    <property type="project" value="TreeGrafter"/>
</dbReference>
<dbReference type="GO" id="GO:0034599">
    <property type="term" value="P:cellular response to oxidative stress"/>
    <property type="evidence" value="ECO:0007669"/>
    <property type="project" value="InterPro"/>
</dbReference>
<evidence type="ECO:0000256" key="8">
    <source>
        <dbReference type="PIRSR" id="PIRSR637944-1"/>
    </source>
</evidence>
<keyword evidence="6 9" id="KW-0676">Redox-active center</keyword>
<dbReference type="OMA" id="SAWGKQH"/>
<dbReference type="CTD" id="8231916"/>
<accession>E0VNY5</accession>
<dbReference type="EMBL" id="DS235354">
    <property type="protein sequence ID" value="EEB15091.1"/>
    <property type="molecule type" value="Genomic_DNA"/>
</dbReference>
<dbReference type="GO" id="GO:0005739">
    <property type="term" value="C:mitochondrion"/>
    <property type="evidence" value="ECO:0007669"/>
    <property type="project" value="TreeGrafter"/>
</dbReference>
<dbReference type="InterPro" id="IPR036249">
    <property type="entry name" value="Thioredoxin-like_sf"/>
</dbReference>
<name>E0VNY5_PEDHC</name>
<dbReference type="Pfam" id="PF08534">
    <property type="entry name" value="Redoxin"/>
    <property type="match status" value="1"/>
</dbReference>
<organism>
    <name type="scientific">Pediculus humanus subsp. corporis</name>
    <name type="common">Body louse</name>
    <dbReference type="NCBI Taxonomy" id="121224"/>
    <lineage>
        <taxon>Eukaryota</taxon>
        <taxon>Metazoa</taxon>
        <taxon>Ecdysozoa</taxon>
        <taxon>Arthropoda</taxon>
        <taxon>Hexapoda</taxon>
        <taxon>Insecta</taxon>
        <taxon>Pterygota</taxon>
        <taxon>Neoptera</taxon>
        <taxon>Paraneoptera</taxon>
        <taxon>Psocodea</taxon>
        <taxon>Troctomorpha</taxon>
        <taxon>Phthiraptera</taxon>
        <taxon>Anoplura</taxon>
        <taxon>Pediculidae</taxon>
        <taxon>Pediculus</taxon>
    </lineage>
</organism>
<dbReference type="FunFam" id="3.40.30.10:FF:000020">
    <property type="entry name" value="Peroxiredoxin"/>
    <property type="match status" value="1"/>
</dbReference>
<dbReference type="GeneID" id="8231916"/>
<dbReference type="CDD" id="cd03013">
    <property type="entry name" value="PRX5_like"/>
    <property type="match status" value="1"/>
</dbReference>
<feature type="domain" description="Thioredoxin" evidence="10">
    <location>
        <begin position="1"/>
        <end position="130"/>
    </location>
</feature>
<comment type="catalytic activity">
    <reaction evidence="7 9">
        <text>a hydroperoxide + [thioredoxin]-dithiol = an alcohol + [thioredoxin]-disulfide + H2O</text>
        <dbReference type="Rhea" id="RHEA:62620"/>
        <dbReference type="Rhea" id="RHEA-COMP:10698"/>
        <dbReference type="Rhea" id="RHEA-COMP:10700"/>
        <dbReference type="ChEBI" id="CHEBI:15377"/>
        <dbReference type="ChEBI" id="CHEBI:29950"/>
        <dbReference type="ChEBI" id="CHEBI:30879"/>
        <dbReference type="ChEBI" id="CHEBI:35924"/>
        <dbReference type="ChEBI" id="CHEBI:50058"/>
        <dbReference type="EC" id="1.11.1.24"/>
    </reaction>
</comment>
<sequence length="152" mass="16502">VGESIPSIDLYEGDPGNSINMADLCKNKKVVVFGVPGAFTPSCSRNHLPGYLHRQAELRKKGVDEIICISVNDTFVMEAWGKLYEADGKIRMFADPEGTYTKTIGLDFLVPKLGGIRSKRYSMVVDKGIVTHISVEPDGVGLSCSLASKLPI</sequence>
<dbReference type="InterPro" id="IPR037944">
    <property type="entry name" value="PRX5-like"/>
</dbReference>
<keyword evidence="3 9" id="KW-0575">Peroxidase</keyword>
<evidence type="ECO:0000313" key="13">
    <source>
        <dbReference type="Proteomes" id="UP000009046"/>
    </source>
</evidence>
<evidence type="ECO:0000256" key="7">
    <source>
        <dbReference type="ARBA" id="ARBA00049091"/>
    </source>
</evidence>
<dbReference type="GO" id="GO:0005777">
    <property type="term" value="C:peroxisome"/>
    <property type="evidence" value="ECO:0007669"/>
    <property type="project" value="TreeGrafter"/>
</dbReference>
<protein>
    <recommendedName>
        <fullName evidence="9">Peroxiredoxin-5</fullName>
        <ecNumber evidence="9">1.11.1.24</ecNumber>
    </recommendedName>
</protein>
<dbReference type="STRING" id="121224.E0VNY5"/>
<evidence type="ECO:0000256" key="1">
    <source>
        <dbReference type="ARBA" id="ARBA00003330"/>
    </source>
</evidence>
<dbReference type="VEuPathDB" id="VectorBase:PHUM347620"/>
<comment type="similarity">
    <text evidence="2 9">Belongs to the peroxiredoxin family. Prx5 subfamily.</text>
</comment>
<dbReference type="eggNOG" id="KOG0541">
    <property type="taxonomic scope" value="Eukaryota"/>
</dbReference>
<dbReference type="GO" id="GO:0008379">
    <property type="term" value="F:thioredoxin peroxidase activity"/>
    <property type="evidence" value="ECO:0007669"/>
    <property type="project" value="InterPro"/>
</dbReference>
<dbReference type="PANTHER" id="PTHR10430:SF16">
    <property type="entry name" value="PEROXIREDOXIN-5, MITOCHONDRIAL"/>
    <property type="match status" value="1"/>
</dbReference>
<evidence type="ECO:0000256" key="2">
    <source>
        <dbReference type="ARBA" id="ARBA00010505"/>
    </source>
</evidence>
<evidence type="ECO:0000259" key="10">
    <source>
        <dbReference type="PROSITE" id="PS51352"/>
    </source>
</evidence>
<reference evidence="11" key="2">
    <citation type="submission" date="2007-04" db="EMBL/GenBank/DDBJ databases">
        <title>The genome of the human body louse.</title>
        <authorList>
            <consortium name="The Human Body Louse Genome Consortium"/>
            <person name="Kirkness E."/>
            <person name="Walenz B."/>
            <person name="Hass B."/>
            <person name="Bruggner R."/>
            <person name="Strausberg R."/>
        </authorList>
    </citation>
    <scope>NUCLEOTIDE SEQUENCE</scope>
    <source>
        <strain evidence="11">USDA</strain>
    </source>
</reference>
<dbReference type="RefSeq" id="XP_002427829.1">
    <property type="nucleotide sequence ID" value="XM_002427784.1"/>
</dbReference>
<dbReference type="EMBL" id="AAZO01004045">
    <property type="status" value="NOT_ANNOTATED_CDS"/>
    <property type="molecule type" value="Genomic_DNA"/>
</dbReference>
<dbReference type="EnsemblMetazoa" id="PHUM347620-RA">
    <property type="protein sequence ID" value="PHUM347620-PA"/>
    <property type="gene ID" value="PHUM347620"/>
</dbReference>
<feature type="non-terminal residue" evidence="11">
    <location>
        <position position="1"/>
    </location>
</feature>
<dbReference type="KEGG" id="phu:Phum_PHUM347620"/>
<dbReference type="AlphaFoldDB" id="E0VNY5"/>
<dbReference type="GO" id="GO:0045454">
    <property type="term" value="P:cell redox homeostasis"/>
    <property type="evidence" value="ECO:0007669"/>
    <property type="project" value="TreeGrafter"/>
</dbReference>
<keyword evidence="4 9" id="KW-0049">Antioxidant</keyword>
<evidence type="ECO:0000256" key="5">
    <source>
        <dbReference type="ARBA" id="ARBA00023002"/>
    </source>
</evidence>
<reference evidence="12" key="3">
    <citation type="submission" date="2021-02" db="UniProtKB">
        <authorList>
            <consortium name="EnsemblMetazoa"/>
        </authorList>
    </citation>
    <scope>IDENTIFICATION</scope>
    <source>
        <strain evidence="12">USDA</strain>
    </source>
</reference>
<dbReference type="Proteomes" id="UP000009046">
    <property type="component" value="Unassembled WGS sequence"/>
</dbReference>
<comment type="function">
    <text evidence="1">Thiol-specific peroxidase that catalyzes the reduction of hydrogen peroxide and organic hydroperoxides to water and alcohols, respectively. Plays a role in cell protection against oxidative stress by detoxifying peroxides and as sensor of hydrogen peroxide-mediated signaling events.</text>
</comment>
<evidence type="ECO:0000256" key="6">
    <source>
        <dbReference type="ARBA" id="ARBA00023284"/>
    </source>
</evidence>
<evidence type="ECO:0000256" key="9">
    <source>
        <dbReference type="RuleBase" id="RU366011"/>
    </source>
</evidence>